<evidence type="ECO:0000313" key="1">
    <source>
        <dbReference type="EMBL" id="KAI0059641.1"/>
    </source>
</evidence>
<name>A0ACB8SUZ5_9AGAM</name>
<reference evidence="1" key="1">
    <citation type="submission" date="2021-03" db="EMBL/GenBank/DDBJ databases">
        <authorList>
            <consortium name="DOE Joint Genome Institute"/>
            <person name="Ahrendt S."/>
            <person name="Looney B.P."/>
            <person name="Miyauchi S."/>
            <person name="Morin E."/>
            <person name="Drula E."/>
            <person name="Courty P.E."/>
            <person name="Chicoki N."/>
            <person name="Fauchery L."/>
            <person name="Kohler A."/>
            <person name="Kuo A."/>
            <person name="Labutti K."/>
            <person name="Pangilinan J."/>
            <person name="Lipzen A."/>
            <person name="Riley R."/>
            <person name="Andreopoulos W."/>
            <person name="He G."/>
            <person name="Johnson J."/>
            <person name="Barry K.W."/>
            <person name="Grigoriev I.V."/>
            <person name="Nagy L."/>
            <person name="Hibbett D."/>
            <person name="Henrissat B."/>
            <person name="Matheny P.B."/>
            <person name="Labbe J."/>
            <person name="Martin F."/>
        </authorList>
    </citation>
    <scope>NUCLEOTIDE SEQUENCE</scope>
    <source>
        <strain evidence="1">HHB10654</strain>
    </source>
</reference>
<evidence type="ECO:0000313" key="2">
    <source>
        <dbReference type="Proteomes" id="UP000814140"/>
    </source>
</evidence>
<dbReference type="Proteomes" id="UP000814140">
    <property type="component" value="Unassembled WGS sequence"/>
</dbReference>
<proteinExistence type="predicted"/>
<keyword evidence="2" id="KW-1185">Reference proteome</keyword>
<organism evidence="1 2">
    <name type="scientific">Artomyces pyxidatus</name>
    <dbReference type="NCBI Taxonomy" id="48021"/>
    <lineage>
        <taxon>Eukaryota</taxon>
        <taxon>Fungi</taxon>
        <taxon>Dikarya</taxon>
        <taxon>Basidiomycota</taxon>
        <taxon>Agaricomycotina</taxon>
        <taxon>Agaricomycetes</taxon>
        <taxon>Russulales</taxon>
        <taxon>Auriscalpiaceae</taxon>
        <taxon>Artomyces</taxon>
    </lineage>
</organism>
<protein>
    <submittedName>
        <fullName evidence="1">Uncharacterized protein</fullName>
    </submittedName>
</protein>
<gene>
    <name evidence="1" type="ORF">BV25DRAFT_1828914</name>
</gene>
<dbReference type="EMBL" id="MU277225">
    <property type="protein sequence ID" value="KAI0059641.1"/>
    <property type="molecule type" value="Genomic_DNA"/>
</dbReference>
<comment type="caution">
    <text evidence="1">The sequence shown here is derived from an EMBL/GenBank/DDBJ whole genome shotgun (WGS) entry which is preliminary data.</text>
</comment>
<sequence length="506" mass="56109">MARSLLDLPNETSLGILETLKVQDLLACYATCRRLHTLIASSVALQYTIELYASGMLDGVRGPHTLPVQDRLDRLRRHTAAWEELRWTNRVSLPHLIGCDCFPKVSGEVVTFQRDDEDEEISSLYVQLIPSELRAIEGKFVIHPAPEPSHLTQIHLDAAQELIVFRERTTTFHRLRLRSLFVDEFHPSAWNLGFIDYENLGLPQQAMFQDVCGDLLIMSPGPREAYPPILLNWKSGLSEANGAAVEFGTWMFLDDRHTLSFVVGKNNPRQPACLRISALAPANPAEAVPPSYDFVLPECLKHNIMVHGEAPLGPNFESAHAWRGCFYPDRADRLITLRALTSRSAPGFIIDVLASTFTRYIAAHKSAAGEPAVIVPWDAWGTHGARFTALEFPAVSWTSSGFRRALWGRSGDSTVLTVLDYCPRRVARAIARGTATVLHGAEVGAQYTGADVGPLHTLLPCIATEFVLPEDLAHERLYASICEDGVVFVKRHGQLDIVVDACAYTI</sequence>
<reference evidence="1" key="2">
    <citation type="journal article" date="2022" name="New Phytol.">
        <title>Evolutionary transition to the ectomycorrhizal habit in the genomes of a hyperdiverse lineage of mushroom-forming fungi.</title>
        <authorList>
            <person name="Looney B."/>
            <person name="Miyauchi S."/>
            <person name="Morin E."/>
            <person name="Drula E."/>
            <person name="Courty P.E."/>
            <person name="Kohler A."/>
            <person name="Kuo A."/>
            <person name="LaButti K."/>
            <person name="Pangilinan J."/>
            <person name="Lipzen A."/>
            <person name="Riley R."/>
            <person name="Andreopoulos W."/>
            <person name="He G."/>
            <person name="Johnson J."/>
            <person name="Nolan M."/>
            <person name="Tritt A."/>
            <person name="Barry K.W."/>
            <person name="Grigoriev I.V."/>
            <person name="Nagy L.G."/>
            <person name="Hibbett D."/>
            <person name="Henrissat B."/>
            <person name="Matheny P.B."/>
            <person name="Labbe J."/>
            <person name="Martin F.M."/>
        </authorList>
    </citation>
    <scope>NUCLEOTIDE SEQUENCE</scope>
    <source>
        <strain evidence="1">HHB10654</strain>
    </source>
</reference>
<accession>A0ACB8SUZ5</accession>